<reference evidence="1" key="1">
    <citation type="submission" date="2023-10" db="EMBL/GenBank/DDBJ databases">
        <title>Genome sequences of Mycoplasma ovipneumoniae isolated from goats.</title>
        <authorList>
            <person name="Spergser J."/>
        </authorList>
    </citation>
    <scope>NUCLEOTIDE SEQUENCE</scope>
    <source>
        <strain evidence="1">5N</strain>
    </source>
</reference>
<comment type="caution">
    <text evidence="1">The sequence shown here is derived from an EMBL/GenBank/DDBJ whole genome shotgun (WGS) entry which is preliminary data.</text>
</comment>
<sequence length="474" mass="54052">MSSFSLFSGLSPEKKQTIEPLLKELLLKFLPNSINKVLIFRLLDYMNKNSALFKDVKTFSGLLAKFLSDQPSKNTNNGQPNSQNKSNSAFLKSYLWSVVDFLIKDAEFADLAADIIAVYLKLNLDNNQNLIKVKIEKPREIITKFLNDFVNLGLENPLLSGILDQIVQSIKTLNPNQEATSFFGAIFSKLDLAKLINLDLVVKIEPKIGGDDSTGQSSIDQKDLIDEKSLTIKTPTNQKISTKSIADFFDLIFLASPDWNKAKENDASPILKELNHIKYTGISLESIFKSNKKDPQLEAISKLFHRIWYSESAKSNKISISNFKNSSKGRLLYRLVLILLFYTYESRISQFWARSSAFYGGILSSYTASEIIRASLQNGQQANRNKTNDKDYKTFIDKIIGDPAKPKAGWWQVWTNWYSASDVKLNDMLTMIYYNQDNNRFHKDTGQPKLRDQVLQQIHDGTYPDNYQNPKNKR</sequence>
<dbReference type="EMBL" id="JAWPFE010000005">
    <property type="protein sequence ID" value="MDW2892593.1"/>
    <property type="molecule type" value="Genomic_DNA"/>
</dbReference>
<proteinExistence type="predicted"/>
<name>A0AAJ2P537_9BACT</name>
<dbReference type="RefSeq" id="WP_318087351.1">
    <property type="nucleotide sequence ID" value="NZ_JAWPFE010000005.1"/>
</dbReference>
<evidence type="ECO:0000313" key="2">
    <source>
        <dbReference type="Proteomes" id="UP001281777"/>
    </source>
</evidence>
<gene>
    <name evidence="1" type="ORF">R7W54_01255</name>
</gene>
<dbReference type="Proteomes" id="UP001281777">
    <property type="component" value="Unassembled WGS sequence"/>
</dbReference>
<accession>A0AAJ2P537</accession>
<organism evidence="1 2">
    <name type="scientific">Mesomycoplasma ovipneumoniae</name>
    <dbReference type="NCBI Taxonomy" id="29562"/>
    <lineage>
        <taxon>Bacteria</taxon>
        <taxon>Bacillati</taxon>
        <taxon>Mycoplasmatota</taxon>
        <taxon>Mycoplasmoidales</taxon>
        <taxon>Metamycoplasmataceae</taxon>
        <taxon>Mesomycoplasma</taxon>
    </lineage>
</organism>
<dbReference type="AlphaFoldDB" id="A0AAJ2P537"/>
<evidence type="ECO:0000313" key="1">
    <source>
        <dbReference type="EMBL" id="MDW2892593.1"/>
    </source>
</evidence>
<protein>
    <submittedName>
        <fullName evidence="1">Uncharacterized protein</fullName>
    </submittedName>
</protein>